<dbReference type="InterPro" id="IPR020568">
    <property type="entry name" value="Ribosomal_Su5_D2-typ_SF"/>
</dbReference>
<comment type="function">
    <text evidence="1">Involved in chlorophyll biosynthesis; introduces a magnesium ion into protoporphyrin IX to yield Mg-protoporphyrin IX.</text>
</comment>
<dbReference type="KEGG" id="oac:Oscil6304_0325"/>
<comment type="similarity">
    <text evidence="2">Belongs to the Mg-chelatase subunits D/I family. ComM subfamily.</text>
</comment>
<dbReference type="InterPro" id="IPR004482">
    <property type="entry name" value="Mg_chelat-rel"/>
</dbReference>
<name>K9TD61_9CYAN</name>
<dbReference type="HOGENOM" id="CLU_026145_1_1_3"/>
<dbReference type="SUPFAM" id="SSF52540">
    <property type="entry name" value="P-loop containing nucleoside triphosphate hydrolases"/>
    <property type="match status" value="1"/>
</dbReference>
<dbReference type="Gene3D" id="3.40.50.300">
    <property type="entry name" value="P-loop containing nucleotide triphosphate hydrolases"/>
    <property type="match status" value="1"/>
</dbReference>
<dbReference type="InterPro" id="IPR000523">
    <property type="entry name" value="Mg_chelatse_chII-like_cat_dom"/>
</dbReference>
<dbReference type="eggNOG" id="COG0606">
    <property type="taxonomic scope" value="Bacteria"/>
</dbReference>
<protein>
    <submittedName>
        <fullName evidence="4">Mg chelatase-related protein</fullName>
    </submittedName>
</protein>
<dbReference type="EMBL" id="CP003607">
    <property type="protein sequence ID" value="AFY80076.1"/>
    <property type="molecule type" value="Genomic_DNA"/>
</dbReference>
<dbReference type="Pfam" id="PF13541">
    <property type="entry name" value="ChlI"/>
    <property type="match status" value="1"/>
</dbReference>
<evidence type="ECO:0000256" key="2">
    <source>
        <dbReference type="ARBA" id="ARBA00006354"/>
    </source>
</evidence>
<sequence>MLPAVIRVSAVLATVWSASLVGINAVKVGVEIDVSGGMPGIVVVGLPDTAVQESKERVKAALKNSSYAFPMRRIVINLTPADLRKEGPCFDLPIAIGILAASEQVSAQLLGDFLFLGELSLDGTLRPVAGVLPIAAAAQEMGITALVVPEGNVGEAAVVKGLQVYGCKHLCDAIALLNNPSQYKPTQLDGKVPFAPHPFGGLDLQDVKGQAHGRRALEIAAAGGHNLIFVGPPGSGKTMLAKRLPGILPPLSFEEALEVTQIYSVVGLLKNRGALIGDRPFRSPHHSASGPSLVGGGSYPKPGEISLAHRGILFLDELTEFKRDVLEFLRQPLEDGRVTISRTKQSVEFPAQFTLVASTNPCPCGYFGDPIQPCTCSPRHREQYWAKLSGPLMDRIDLQVAVNRLKPEEITRQTTGEGSEPVRKRVQAARDRARERFKAEPNIRCNAEMQTAQLRKWCPLDDATRTLLEGAIRKLGLSARATDRILKVARTIGDLAGDDQINLSHVAEAIQYRTIDRMQ</sequence>
<dbReference type="Pfam" id="PF01078">
    <property type="entry name" value="Mg_chelatase"/>
    <property type="match status" value="1"/>
</dbReference>
<dbReference type="InterPro" id="IPR014721">
    <property type="entry name" value="Ribsml_uS5_D2-typ_fold_subgr"/>
</dbReference>
<dbReference type="SMART" id="SM00382">
    <property type="entry name" value="AAA"/>
    <property type="match status" value="1"/>
</dbReference>
<dbReference type="AlphaFoldDB" id="K9TD61"/>
<evidence type="ECO:0000313" key="5">
    <source>
        <dbReference type="Proteomes" id="UP000010367"/>
    </source>
</evidence>
<reference evidence="4 5" key="1">
    <citation type="submission" date="2012-06" db="EMBL/GenBank/DDBJ databases">
        <title>Finished chromosome of genome of Oscillatoria acuminata PCC 6304.</title>
        <authorList>
            <consortium name="US DOE Joint Genome Institute"/>
            <person name="Gugger M."/>
            <person name="Coursin T."/>
            <person name="Rippka R."/>
            <person name="Tandeau De Marsac N."/>
            <person name="Huntemann M."/>
            <person name="Wei C.-L."/>
            <person name="Han J."/>
            <person name="Detter J.C."/>
            <person name="Han C."/>
            <person name="Tapia R."/>
            <person name="Davenport K."/>
            <person name="Daligault H."/>
            <person name="Erkkila T."/>
            <person name="Gu W."/>
            <person name="Munk A.C.C."/>
            <person name="Teshima H."/>
            <person name="Xu Y."/>
            <person name="Chain P."/>
            <person name="Chen A."/>
            <person name="Krypides N."/>
            <person name="Mavromatis K."/>
            <person name="Markowitz V."/>
            <person name="Szeto E."/>
            <person name="Ivanova N."/>
            <person name="Mikhailova N."/>
            <person name="Ovchinnikova G."/>
            <person name="Pagani I."/>
            <person name="Pati A."/>
            <person name="Goodwin L."/>
            <person name="Peters L."/>
            <person name="Pitluck S."/>
            <person name="Woyke T."/>
            <person name="Kerfeld C."/>
        </authorList>
    </citation>
    <scope>NUCLEOTIDE SEQUENCE [LARGE SCALE GENOMIC DNA]</scope>
    <source>
        <strain evidence="4 5">PCC 6304</strain>
    </source>
</reference>
<dbReference type="InterPro" id="IPR045006">
    <property type="entry name" value="CHLI-like"/>
</dbReference>
<dbReference type="PATRIC" id="fig|56110.3.peg.398"/>
<dbReference type="InterPro" id="IPR025158">
    <property type="entry name" value="Mg_chelat-rel_C"/>
</dbReference>
<evidence type="ECO:0000259" key="3">
    <source>
        <dbReference type="SMART" id="SM00382"/>
    </source>
</evidence>
<evidence type="ECO:0000313" key="4">
    <source>
        <dbReference type="EMBL" id="AFY80076.1"/>
    </source>
</evidence>
<organism evidence="4 5">
    <name type="scientific">Oscillatoria acuminata PCC 6304</name>
    <dbReference type="NCBI Taxonomy" id="56110"/>
    <lineage>
        <taxon>Bacteria</taxon>
        <taxon>Bacillati</taxon>
        <taxon>Cyanobacteriota</taxon>
        <taxon>Cyanophyceae</taxon>
        <taxon>Oscillatoriophycideae</taxon>
        <taxon>Oscillatoriales</taxon>
        <taxon>Oscillatoriaceae</taxon>
        <taxon>Oscillatoria</taxon>
    </lineage>
</organism>
<dbReference type="Pfam" id="PF13335">
    <property type="entry name" value="Mg_chelatase_C"/>
    <property type="match status" value="1"/>
</dbReference>
<dbReference type="GO" id="GO:0005524">
    <property type="term" value="F:ATP binding"/>
    <property type="evidence" value="ECO:0007669"/>
    <property type="project" value="InterPro"/>
</dbReference>
<dbReference type="NCBIfam" id="TIGR00368">
    <property type="entry name" value="YifB family Mg chelatase-like AAA ATPase"/>
    <property type="match status" value="1"/>
</dbReference>
<evidence type="ECO:0000256" key="1">
    <source>
        <dbReference type="ARBA" id="ARBA00003398"/>
    </source>
</evidence>
<accession>K9TD61</accession>
<gene>
    <name evidence="4" type="ORF">Oscil6304_0325</name>
</gene>
<dbReference type="STRING" id="56110.Oscil6304_0325"/>
<dbReference type="SUPFAM" id="SSF54211">
    <property type="entry name" value="Ribosomal protein S5 domain 2-like"/>
    <property type="match status" value="1"/>
</dbReference>
<dbReference type="InterPro" id="IPR027417">
    <property type="entry name" value="P-loop_NTPase"/>
</dbReference>
<dbReference type="Gene3D" id="3.30.230.10">
    <property type="match status" value="1"/>
</dbReference>
<dbReference type="PANTHER" id="PTHR32039:SF7">
    <property type="entry name" value="COMPETENCE PROTEIN COMM"/>
    <property type="match status" value="1"/>
</dbReference>
<dbReference type="Proteomes" id="UP000010367">
    <property type="component" value="Chromosome"/>
</dbReference>
<dbReference type="InterPro" id="IPR003593">
    <property type="entry name" value="AAA+_ATPase"/>
</dbReference>
<dbReference type="InParanoid" id="K9TD61"/>
<keyword evidence="5" id="KW-1185">Reference proteome</keyword>
<proteinExistence type="inferred from homology"/>
<dbReference type="PANTHER" id="PTHR32039">
    <property type="entry name" value="MAGNESIUM-CHELATASE SUBUNIT CHLI"/>
    <property type="match status" value="1"/>
</dbReference>
<feature type="domain" description="AAA+ ATPase" evidence="3">
    <location>
        <begin position="223"/>
        <end position="406"/>
    </location>
</feature>